<dbReference type="OrthoDB" id="7064296at2"/>
<dbReference type="KEGG" id="cbaa:SRAA_0211"/>
<dbReference type="Proteomes" id="UP000067461">
    <property type="component" value="Chromosome"/>
</dbReference>
<sequence length="164" mass="18151">MEDAEKTELDEFLARTQALLADCEEWSVGLGLRVTHGETAINEERHGPYRAPTLILDDSHGKRMAQIVPFGASILGAWGRVDVVSEYSKQEKIVYLSAGGPVIGTRIQAVENGPVEQSSHTMLRGVEGEGWYWVSPFPLRRAYPLTREVFVDLLGAVSGHDFQL</sequence>
<organism evidence="1 2">
    <name type="scientific">Serpentinimonas raichei</name>
    <dbReference type="NCBI Taxonomy" id="1458425"/>
    <lineage>
        <taxon>Bacteria</taxon>
        <taxon>Pseudomonadati</taxon>
        <taxon>Pseudomonadota</taxon>
        <taxon>Betaproteobacteria</taxon>
        <taxon>Burkholderiales</taxon>
        <taxon>Comamonadaceae</taxon>
        <taxon>Serpentinimonas</taxon>
    </lineage>
</organism>
<dbReference type="RefSeq" id="WP_144318675.1">
    <property type="nucleotide sequence ID" value="NZ_AP014568.1"/>
</dbReference>
<protein>
    <submittedName>
        <fullName evidence="1">Uncharacterized protein</fullName>
    </submittedName>
</protein>
<keyword evidence="2" id="KW-1185">Reference proteome</keyword>
<evidence type="ECO:0000313" key="1">
    <source>
        <dbReference type="EMBL" id="BAO80065.1"/>
    </source>
</evidence>
<name>A0A060NH91_9BURK</name>
<reference evidence="1 2" key="1">
    <citation type="journal article" date="2014" name="Nat. Commun.">
        <title>Physiological and genomic features of highly alkaliphilic hydrogen-utilizing Betaproteobacteria from a continental serpentinizing site.</title>
        <authorList>
            <person name="Suzuki S."/>
            <person name="Kuenen J.G."/>
            <person name="Schipper K."/>
            <person name="van der Velde S."/>
            <person name="Ishii S."/>
            <person name="Wu A."/>
            <person name="Sorokin D.Y."/>
            <person name="Tenney A."/>
            <person name="Meng X.Y."/>
            <person name="Morrill P.L."/>
            <person name="Kamagata Y."/>
            <person name="Muyzer G."/>
            <person name="Nealson K.H."/>
        </authorList>
    </citation>
    <scope>NUCLEOTIDE SEQUENCE [LARGE SCALE GENOMIC DNA]</scope>
    <source>
        <strain evidence="1 2">A1</strain>
    </source>
</reference>
<dbReference type="EMBL" id="AP014568">
    <property type="protein sequence ID" value="BAO80065.1"/>
    <property type="molecule type" value="Genomic_DNA"/>
</dbReference>
<dbReference type="HOGENOM" id="CLU_1633779_0_0_4"/>
<dbReference type="AlphaFoldDB" id="A0A060NH91"/>
<accession>A0A060NH91</accession>
<evidence type="ECO:0000313" key="2">
    <source>
        <dbReference type="Proteomes" id="UP000067461"/>
    </source>
</evidence>
<dbReference type="STRING" id="1458425.SRAA_0211"/>
<proteinExistence type="predicted"/>
<gene>
    <name evidence="1" type="ORF">SRAA_0211</name>
</gene>